<comment type="caution">
    <text evidence="1">The sequence shown here is derived from an EMBL/GenBank/DDBJ whole genome shotgun (WGS) entry which is preliminary data.</text>
</comment>
<reference evidence="1 2" key="1">
    <citation type="submission" date="2018-08" db="EMBL/GenBank/DDBJ databases">
        <title>A genome reference for cultivated species of the human gut microbiota.</title>
        <authorList>
            <person name="Zou Y."/>
            <person name="Xue W."/>
            <person name="Luo G."/>
        </authorList>
    </citation>
    <scope>NUCLEOTIDE SEQUENCE [LARGE SCALE GENOMIC DNA]</scope>
    <source>
        <strain evidence="1 2">AF37-12</strain>
    </source>
</reference>
<evidence type="ECO:0008006" key="3">
    <source>
        <dbReference type="Google" id="ProtNLM"/>
    </source>
</evidence>
<sequence length="513" mass="58464">MEITESKARILSEDFILNALKCIDLKKYNSALRYLTSAAGLLYDFEWCYQDKKIENAILNLSDSVIRKEFFEVCDRYIFFDSFTHDYKALTLQYLKALISNDCEFLYISRIPLNAQRNLIISEMISGYLGGSYRQIATSGIDASKEIYSICKEYSANKVIMQLMPDDITAMIAFAALPPSITRYQVNLTDHAFWAGICISDYVLEFRDYGCSLSQKYREIDPTKELLLPFYPFINVEVKFLGLPFYTEDKIFIFSGGAIHKIMDSNLTFLNVIARMLKKRKNTVFAYAGTGGDAPKLINFFKGEGLEDRFYYLGHRGDINEIVKRCDIYINTYPMGGGLMCQYAAINSKPIASLTDTSGRNIESIVCQRRNLEFSCKTIQDFESAIDKLIVSSELRLSLGKKLYDCVMVDSIFNDLFIKTLTSNKSQLAIKIQSKEIPPCFGIMMASQEVATWRMIKSLGGLSIICHPILTIRVVVEHLLQSIKRKIKQLIYDENKSKGYCNIPTSVPSNSRE</sequence>
<evidence type="ECO:0000313" key="2">
    <source>
        <dbReference type="Proteomes" id="UP000283616"/>
    </source>
</evidence>
<evidence type="ECO:0000313" key="1">
    <source>
        <dbReference type="EMBL" id="RHL57469.1"/>
    </source>
</evidence>
<dbReference type="RefSeq" id="WP_118417699.1">
    <property type="nucleotide sequence ID" value="NZ_QROV01000016.1"/>
</dbReference>
<gene>
    <name evidence="1" type="ORF">DW011_14315</name>
</gene>
<dbReference type="Gene3D" id="3.40.50.2000">
    <property type="entry name" value="Glycogen Phosphorylase B"/>
    <property type="match status" value="1"/>
</dbReference>
<protein>
    <recommendedName>
        <fullName evidence="3">Glycosyltransferase</fullName>
    </recommendedName>
</protein>
<name>A0A415LZ79_BACT4</name>
<dbReference type="EMBL" id="QROV01000016">
    <property type="protein sequence ID" value="RHL57469.1"/>
    <property type="molecule type" value="Genomic_DNA"/>
</dbReference>
<dbReference type="AlphaFoldDB" id="A0A415LZ79"/>
<dbReference type="Proteomes" id="UP000283616">
    <property type="component" value="Unassembled WGS sequence"/>
</dbReference>
<proteinExistence type="predicted"/>
<organism evidence="1 2">
    <name type="scientific">Bacteroides thetaiotaomicron</name>
    <dbReference type="NCBI Taxonomy" id="818"/>
    <lineage>
        <taxon>Bacteria</taxon>
        <taxon>Pseudomonadati</taxon>
        <taxon>Bacteroidota</taxon>
        <taxon>Bacteroidia</taxon>
        <taxon>Bacteroidales</taxon>
        <taxon>Bacteroidaceae</taxon>
        <taxon>Bacteroides</taxon>
    </lineage>
</organism>
<dbReference type="SUPFAM" id="SSF53756">
    <property type="entry name" value="UDP-Glycosyltransferase/glycogen phosphorylase"/>
    <property type="match status" value="1"/>
</dbReference>
<accession>A0A415LZ79</accession>